<reference evidence="2 3" key="1">
    <citation type="submission" date="2020-06" db="EMBL/GenBank/DDBJ databases">
        <authorList>
            <person name="Scott K."/>
        </authorList>
    </citation>
    <scope>NUCLEOTIDE SEQUENCE [LARGE SCALE GENOMIC DNA]</scope>
    <source>
        <strain evidence="2 3">HH1</strain>
    </source>
</reference>
<evidence type="ECO:0000313" key="3">
    <source>
        <dbReference type="Proteomes" id="UP001193680"/>
    </source>
</evidence>
<comment type="caution">
    <text evidence="2">The sequence shown here is derived from an EMBL/GenBank/DDBJ whole genome shotgun (WGS) entry which is preliminary data.</text>
</comment>
<keyword evidence="1" id="KW-0472">Membrane</keyword>
<evidence type="ECO:0000256" key="1">
    <source>
        <dbReference type="SAM" id="Phobius"/>
    </source>
</evidence>
<feature type="transmembrane region" description="Helical" evidence="1">
    <location>
        <begin position="29"/>
        <end position="49"/>
    </location>
</feature>
<reference evidence="2 3" key="2">
    <citation type="submission" date="2020-11" db="EMBL/GenBank/DDBJ databases">
        <title>Sulfur oxidizing isolate from Hospital Hole Sinkhole.</title>
        <authorList>
            <person name="Scott K.M."/>
        </authorList>
    </citation>
    <scope>NUCLEOTIDE SEQUENCE [LARGE SCALE GENOMIC DNA]</scope>
    <source>
        <strain evidence="2 3">HH1</strain>
    </source>
</reference>
<protein>
    <submittedName>
        <fullName evidence="2">DUF4381 domain-containing protein</fullName>
    </submittedName>
</protein>
<keyword evidence="1" id="KW-1133">Transmembrane helix</keyword>
<dbReference type="Proteomes" id="UP001193680">
    <property type="component" value="Unassembled WGS sequence"/>
</dbReference>
<dbReference type="Pfam" id="PF14316">
    <property type="entry name" value="DUF4381"/>
    <property type="match status" value="1"/>
</dbReference>
<dbReference type="InterPro" id="IPR025489">
    <property type="entry name" value="DUF4381"/>
</dbReference>
<organism evidence="2 3">
    <name type="scientific">Thiomicrorhabdus heinhorstiae</name>
    <dbReference type="NCBI Taxonomy" id="2748010"/>
    <lineage>
        <taxon>Bacteria</taxon>
        <taxon>Pseudomonadati</taxon>
        <taxon>Pseudomonadota</taxon>
        <taxon>Gammaproteobacteria</taxon>
        <taxon>Thiotrichales</taxon>
        <taxon>Piscirickettsiaceae</taxon>
        <taxon>Thiomicrorhabdus</taxon>
    </lineage>
</organism>
<sequence>MPNPIDPQLLNQLHDIQLPQAIGWWPLAFSWWILILSITSIVIGIAWYIREQRRRNAYRRKALKKLLSIQSGELHPAEKIAKMNALMKQVALTTYGRMEVAALQQQAWLDFLHQKASYISQPDCLADCLQKAYAGPVGADIEHFQIENCARYFAKWIKGHHQ</sequence>
<accession>A0ABS0BV73</accession>
<dbReference type="RefSeq" id="WP_185977878.1">
    <property type="nucleotide sequence ID" value="NZ_JACBGI020000006.1"/>
</dbReference>
<evidence type="ECO:0000313" key="2">
    <source>
        <dbReference type="EMBL" id="MBF6057731.1"/>
    </source>
</evidence>
<keyword evidence="1" id="KW-0812">Transmembrane</keyword>
<gene>
    <name evidence="2" type="ORF">H8792_005195</name>
</gene>
<name>A0ABS0BV73_9GAMM</name>
<keyword evidence="3" id="KW-1185">Reference proteome</keyword>
<dbReference type="EMBL" id="JACBGI020000006">
    <property type="protein sequence ID" value="MBF6057731.1"/>
    <property type="molecule type" value="Genomic_DNA"/>
</dbReference>
<proteinExistence type="predicted"/>